<evidence type="ECO:0000313" key="2">
    <source>
        <dbReference type="Proteomes" id="UP000428328"/>
    </source>
</evidence>
<dbReference type="EMBL" id="CP046400">
    <property type="protein sequence ID" value="QGY40706.1"/>
    <property type="molecule type" value="Genomic_DNA"/>
</dbReference>
<reference evidence="1 2" key="1">
    <citation type="submission" date="2019-11" db="EMBL/GenBank/DDBJ databases">
        <authorList>
            <person name="Zheng R.K."/>
            <person name="Sun C.M."/>
        </authorList>
    </citation>
    <scope>NUCLEOTIDE SEQUENCE [LARGE SCALE GENOMIC DNA]</scope>
    <source>
        <strain evidence="1 2">SRB007</strain>
    </source>
</reference>
<dbReference type="InterPro" id="IPR025529">
    <property type="entry name" value="DUF4416"/>
</dbReference>
<dbReference type="Pfam" id="PF14385">
    <property type="entry name" value="DUF4416"/>
    <property type="match status" value="1"/>
</dbReference>
<protein>
    <submittedName>
        <fullName evidence="1">DUF4416 family protein</fullName>
    </submittedName>
</protein>
<keyword evidence="2" id="KW-1185">Reference proteome</keyword>
<organism evidence="1 2">
    <name type="scientific">Pseudodesulfovibrio cashew</name>
    <dbReference type="NCBI Taxonomy" id="2678688"/>
    <lineage>
        <taxon>Bacteria</taxon>
        <taxon>Pseudomonadati</taxon>
        <taxon>Thermodesulfobacteriota</taxon>
        <taxon>Desulfovibrionia</taxon>
        <taxon>Desulfovibrionales</taxon>
        <taxon>Desulfovibrionaceae</taxon>
    </lineage>
</organism>
<dbReference type="KEGG" id="psel:GM415_11415"/>
<gene>
    <name evidence="1" type="ORF">GM415_11415</name>
</gene>
<name>A0A6I6JD14_9BACT</name>
<evidence type="ECO:0000313" key="1">
    <source>
        <dbReference type="EMBL" id="QGY40706.1"/>
    </source>
</evidence>
<proteinExistence type="predicted"/>
<sequence>MSVPKTPDPGLLLISILCADWDACWPELLEELEERFGTADHVSEPFAFDETNYYDRELGTPITRRLVAFEDLRPLDELADIKLFTNSLEARRARSGNRLFNLDPGFLTVERLVLATGKNFSHRIYLKDGIWADLTLVWQKKQWTVFPWTFPDYAGEDMKSRLTKLRLSYKTKLNNPHTQNRHATRG</sequence>
<dbReference type="RefSeq" id="WP_158948263.1">
    <property type="nucleotide sequence ID" value="NZ_CP046400.1"/>
</dbReference>
<dbReference type="Proteomes" id="UP000428328">
    <property type="component" value="Chromosome"/>
</dbReference>
<accession>A0A6I6JD14</accession>
<dbReference type="AlphaFoldDB" id="A0A6I6JD14"/>